<accession>A0A161PVC4</accession>
<organism evidence="2 3">
    <name type="scientific">Bdellovibrio bacteriovorus</name>
    <dbReference type="NCBI Taxonomy" id="959"/>
    <lineage>
        <taxon>Bacteria</taxon>
        <taxon>Pseudomonadati</taxon>
        <taxon>Bdellovibrionota</taxon>
        <taxon>Bdellovibrionia</taxon>
        <taxon>Bdellovibrionales</taxon>
        <taxon>Pseudobdellovibrionaceae</taxon>
        <taxon>Bdellovibrio</taxon>
    </lineage>
</organism>
<reference evidence="2 3" key="1">
    <citation type="submission" date="2016-03" db="EMBL/GenBank/DDBJ databases">
        <authorList>
            <person name="Ploux O."/>
        </authorList>
    </citation>
    <scope>NUCLEOTIDE SEQUENCE [LARGE SCALE GENOMIC DNA]</scope>
    <source>
        <strain evidence="2 3">EC13</strain>
    </source>
</reference>
<dbReference type="EMBL" id="LUKD01000001">
    <property type="protein sequence ID" value="KYG69508.1"/>
    <property type="molecule type" value="Genomic_DNA"/>
</dbReference>
<dbReference type="RefSeq" id="WP_063206399.1">
    <property type="nucleotide sequence ID" value="NZ_LUKD01000001.1"/>
</dbReference>
<feature type="signal peptide" evidence="1">
    <location>
        <begin position="1"/>
        <end position="27"/>
    </location>
</feature>
<dbReference type="InterPro" id="IPR013783">
    <property type="entry name" value="Ig-like_fold"/>
</dbReference>
<name>A0A161PVC4_BDEBC</name>
<feature type="chain" id="PRO_5007825018" evidence="1">
    <location>
        <begin position="28"/>
        <end position="1063"/>
    </location>
</feature>
<gene>
    <name evidence="2" type="ORF">AZI87_10035</name>
</gene>
<dbReference type="Proteomes" id="UP000075799">
    <property type="component" value="Unassembled WGS sequence"/>
</dbReference>
<evidence type="ECO:0000256" key="1">
    <source>
        <dbReference type="SAM" id="SignalP"/>
    </source>
</evidence>
<dbReference type="PROSITE" id="PS51257">
    <property type="entry name" value="PROKAR_LIPOPROTEIN"/>
    <property type="match status" value="1"/>
</dbReference>
<keyword evidence="1" id="KW-0732">Signal</keyword>
<dbReference type="Gene3D" id="2.60.40.10">
    <property type="entry name" value="Immunoglobulins"/>
    <property type="match status" value="2"/>
</dbReference>
<comment type="caution">
    <text evidence="2">The sequence shown here is derived from an EMBL/GenBank/DDBJ whole genome shotgun (WGS) entry which is preliminary data.</text>
</comment>
<dbReference type="OrthoDB" id="5287070at2"/>
<dbReference type="AlphaFoldDB" id="A0A161PVC4"/>
<proteinExistence type="predicted"/>
<protein>
    <submittedName>
        <fullName evidence="2">Hemagglutinin</fullName>
    </submittedName>
</protein>
<evidence type="ECO:0000313" key="2">
    <source>
        <dbReference type="EMBL" id="KYG69508.1"/>
    </source>
</evidence>
<sequence length="1063" mass="114190">MNIRNVEVTFITLCLSLCAILSGCIKADINHPDLVPTLKSTSPSYYTNNSSIKVKVQFNRPPTKIVDTEFKTENATIVSITQLDMFSYLVEMTPTAEGRVVLNLPEGAALDERGKKSFSSDDFEVYYDNSIPVTGTVNILPANVSPNPRPIIDGQTEPKAIVTLYNSITCSGDKLADTQADSVTGAFHFPLGNALTVEGPYSWSVLAEDAAGNTYCYPYPLPYVFDETEPSTPTISLPYAIQDSPAIVDVASCDDTNQVPDVYFQVAFTQDGASVPDFSDALWINCTAGNNYVPVTGAEGAHTLTMWVRDEAGNINQSNTVSFTLDTTTPSLTVPATVALDRNSSATELFDDSSVSSDEEGAGVYSLGTAAAPKCADYGSVSIDSATGALTYAPTAHYFNKNGSTDHNGGPCNIKVQFTDQVLPTGHVIEADVAVTVNFVDELPQITAWPGTNGTVAEKCGNKCFANAIFDLNFTANPGGAGFPDPQSLTCSATTADGYYVSVASCSVSGTSGTLSLQMGSAHASSTDTTLITLTVGDGITTVSKSFGVHVDNYVMSMYPALAVSRPLSCILCHANIQADIVMDFGISQANYSNANNILGFARINSSHMYHADNNVIGFTVTGSLYMPDITVTDKNFIKQTSGNPNGPAVNLRSFLLNPWNYYEPEADAQGTLLTDTDGFVKVAAAPTVMAAMPPVNGGITLKSAVKIRAPSDAEILALDASLSASDTEFVYKGPNSKPGLSGLEIHDYGYGEFVRNNGTIVCYGSIIISGTLYLKNPDIQTDDVGCSIYVAGNVFIETNRGTAINYVGGAASPTLQITSSRNLHMGIGLYDLAHIRNSNNAANDARKIVNDVNPSGLRDAGGTVASVKSNEDAGAWEYMTCPLRPEHAIYLDTHYVSNGNYTACDASVDPWKCAMAKEIFNNWTGTVSNYDYVPNVRNVYRPATNTLVDMVRAYESMCRVNGAYQMTNYSNYSWTWAGYWGEQPSKLGASTINSFRVSTVFDHLRVNAHNVHSRYYGEFRGSVISPYALFAVGNLVFRYDTRLNNVVPYPKLMVPNPIFDVQ</sequence>
<evidence type="ECO:0000313" key="3">
    <source>
        <dbReference type="Proteomes" id="UP000075799"/>
    </source>
</evidence>